<dbReference type="GO" id="GO:0000272">
    <property type="term" value="P:polysaccharide catabolic process"/>
    <property type="evidence" value="ECO:0007669"/>
    <property type="project" value="UniProtKB-KW"/>
</dbReference>
<keyword evidence="8" id="KW-0732">Signal</keyword>
<accession>A0A8I1WAI3</accession>
<dbReference type="InterPro" id="IPR032798">
    <property type="entry name" value="CBM_5_12_2"/>
</dbReference>
<dbReference type="Pfam" id="PF14600">
    <property type="entry name" value="CBM_5_12_2"/>
    <property type="match status" value="1"/>
</dbReference>
<dbReference type="RefSeq" id="WP_207542227.1">
    <property type="nucleotide sequence ID" value="NZ_JAFNAA010000011.1"/>
</dbReference>
<evidence type="ECO:0000256" key="1">
    <source>
        <dbReference type="ARBA" id="ARBA00009121"/>
    </source>
</evidence>
<dbReference type="PROSITE" id="PS51910">
    <property type="entry name" value="GH18_2"/>
    <property type="match status" value="1"/>
</dbReference>
<dbReference type="PROSITE" id="PS51257">
    <property type="entry name" value="PROKAR_LIPOPROTEIN"/>
    <property type="match status" value="1"/>
</dbReference>
<dbReference type="Gene3D" id="2.10.10.20">
    <property type="entry name" value="Carbohydrate-binding module superfamily 5/12"/>
    <property type="match status" value="2"/>
</dbReference>
<dbReference type="PANTHER" id="PTHR11177:SF308">
    <property type="entry name" value="CHITINASE A"/>
    <property type="match status" value="1"/>
</dbReference>
<dbReference type="InterPro" id="IPR036573">
    <property type="entry name" value="CBM_sf_5/12"/>
</dbReference>
<dbReference type="SMART" id="SM00636">
    <property type="entry name" value="Glyco_18"/>
    <property type="match status" value="1"/>
</dbReference>
<comment type="similarity">
    <text evidence="1">Belongs to the glycosyl hydrolase 18 family. Chitinase class II subfamily.</text>
</comment>
<dbReference type="CDD" id="cd12215">
    <property type="entry name" value="ChiC_BD"/>
    <property type="match status" value="1"/>
</dbReference>
<dbReference type="GO" id="GO:0030246">
    <property type="term" value="F:carbohydrate binding"/>
    <property type="evidence" value="ECO:0007669"/>
    <property type="project" value="InterPro"/>
</dbReference>
<dbReference type="AlphaFoldDB" id="A0A8I1WAI3"/>
<dbReference type="Gene3D" id="3.20.20.80">
    <property type="entry name" value="Glycosidases"/>
    <property type="match status" value="2"/>
</dbReference>
<dbReference type="SUPFAM" id="SSF51055">
    <property type="entry name" value="Carbohydrate binding domain"/>
    <property type="match status" value="2"/>
</dbReference>
<dbReference type="SMART" id="SM00495">
    <property type="entry name" value="ChtBD3"/>
    <property type="match status" value="2"/>
</dbReference>
<dbReference type="GO" id="GO:0004553">
    <property type="term" value="F:hydrolase activity, hydrolyzing O-glycosyl compounds"/>
    <property type="evidence" value="ECO:0007669"/>
    <property type="project" value="InterPro"/>
</dbReference>
<evidence type="ECO:0000256" key="7">
    <source>
        <dbReference type="RuleBase" id="RU000489"/>
    </source>
</evidence>
<protein>
    <submittedName>
        <fullName evidence="10">Chitinase C-terminal domain-containing protein</fullName>
    </submittedName>
</protein>
<dbReference type="Proteomes" id="UP000664658">
    <property type="component" value="Unassembled WGS sequence"/>
</dbReference>
<evidence type="ECO:0000256" key="4">
    <source>
        <dbReference type="ARBA" id="ARBA00023277"/>
    </source>
</evidence>
<dbReference type="InterPro" id="IPR050314">
    <property type="entry name" value="Glycosyl_Hydrlase_18"/>
</dbReference>
<dbReference type="InterPro" id="IPR001223">
    <property type="entry name" value="Glyco_hydro18_cat"/>
</dbReference>
<dbReference type="InterPro" id="IPR011583">
    <property type="entry name" value="Chitinase_II/V-like_cat"/>
</dbReference>
<keyword evidence="3" id="KW-0146">Chitin degradation</keyword>
<evidence type="ECO:0000256" key="8">
    <source>
        <dbReference type="SAM" id="SignalP"/>
    </source>
</evidence>
<keyword evidence="4" id="KW-0119">Carbohydrate metabolism</keyword>
<dbReference type="Gene3D" id="3.10.50.10">
    <property type="match status" value="1"/>
</dbReference>
<dbReference type="SUPFAM" id="SSF51445">
    <property type="entry name" value="(Trans)glycosidases"/>
    <property type="match status" value="1"/>
</dbReference>
<dbReference type="InterPro" id="IPR001579">
    <property type="entry name" value="Glyco_hydro_18_chit_AS"/>
</dbReference>
<evidence type="ECO:0000259" key="9">
    <source>
        <dbReference type="PROSITE" id="PS51910"/>
    </source>
</evidence>
<feature type="signal peptide" evidence="8">
    <location>
        <begin position="1"/>
        <end position="28"/>
    </location>
</feature>
<evidence type="ECO:0000256" key="2">
    <source>
        <dbReference type="ARBA" id="ARBA00022801"/>
    </source>
</evidence>
<comment type="caution">
    <text evidence="10">The sequence shown here is derived from an EMBL/GenBank/DDBJ whole genome shotgun (WGS) entry which is preliminary data.</text>
</comment>
<dbReference type="PANTHER" id="PTHR11177">
    <property type="entry name" value="CHITINASE"/>
    <property type="match status" value="1"/>
</dbReference>
<dbReference type="InterPro" id="IPR017853">
    <property type="entry name" value="GH"/>
</dbReference>
<dbReference type="SUPFAM" id="SSF54556">
    <property type="entry name" value="Chitinase insertion domain"/>
    <property type="match status" value="1"/>
</dbReference>
<dbReference type="CDD" id="cd06548">
    <property type="entry name" value="GH18_chitinase"/>
    <property type="match status" value="1"/>
</dbReference>
<evidence type="ECO:0000256" key="5">
    <source>
        <dbReference type="ARBA" id="ARBA00023295"/>
    </source>
</evidence>
<evidence type="ECO:0000256" key="6">
    <source>
        <dbReference type="ARBA" id="ARBA00023326"/>
    </source>
</evidence>
<proteinExistence type="inferred from homology"/>
<dbReference type="EMBL" id="JAFNAA010000011">
    <property type="protein sequence ID" value="MBO1108784.1"/>
    <property type="molecule type" value="Genomic_DNA"/>
</dbReference>
<dbReference type="Pfam" id="PF17957">
    <property type="entry name" value="Big_7"/>
    <property type="match status" value="2"/>
</dbReference>
<sequence>MSNKKPLTPALTMSVLSVACLMALPAQAASVDCTSLPVWNSAAAYGGGSKVQQQNKAYQANWWNQNMSPDKYSNAYQEWKLLGECGSAPAVNTPPSVQLTAPANNASFKQGDVVTLQASASDSDGSVSKVEFYIDGVKTATSTAAPYSYAWTATTGAHTLLAKAYDDKGATTDNSVSVTVTATTTPPVENQLPTVTLSAPTSAQSGASVTLSASAKDSDGTISKVEFFVDNQLVGSSTSAPYQVTWKATDGSHAVLAKATDDKGGVGASSVTTLVVGSSVSTQDQCRPEGLYKTAGVNVPYCTVYDKDGREMMGADHPRRIIGYFTSWRTGTNGQPSYLASNIPWDKITHINYAFAHISPDFKLSVGNEADPKNAATGMQWPGVNGAEMDPTLSYKGHFNLLNKYKKLYPHVKTLISVGGWAETGGYFDDSGKRVASGGFYSMTTNADGSVNTAGIQTFAKSAVEFIRKYGFNGVDIDYEYATSMSKAGNPDDFAISEKLRPHLMKSYVVLMKTLREELDKAGAADNKHYMLTVAAPSSGYMLRGMETYQITQYLDYVNIMSYDLHGAWNNYVGHNAPLFDSGKDAELAAWNMYGTAQYGGLGYLNTDWAAHYFRGSMPAGRINIGVPYYTRGWQNVSGGENGLWGSAALPNQAQCPPGTGGDPKNQCGNGAVGIDNVWFDVDVQGKEMSGGGNPIWHAMNLEKGILPSYIQSYGLDPANDPQDKLTGKYVRYYDKVSVAPWLWNAEKKVFLSTEDAESIKTKADYVANQGLGGVMIWELAGDYGWYPERNGGEFYIGTTMTSTLYDSLKNAPAYGNKLAERAMPAKAVDIAVTISGFKVGDQNYPINPKVQFKNNTGVDIPGGTEFQFDIPTSSPANAADQSGAGLKVIQAGHTGDNIGGLKGNFHRVAFTLPSWKTLAKGETYDLDIVYYLPITGPANYTVKINGTEYAFAAEYPNLPLADLSAGNGSGGGTGGGTATDSCSSKNVDVSKVKVYPNWTQNGFATGGDQMAFQNKVYKANWWTNSAPGSDSSWSFVCSY</sequence>
<keyword evidence="2 7" id="KW-0378">Hydrolase</keyword>
<dbReference type="CDD" id="cd12204">
    <property type="entry name" value="CBD_like"/>
    <property type="match status" value="1"/>
</dbReference>
<dbReference type="InterPro" id="IPR013783">
    <property type="entry name" value="Ig-like_fold"/>
</dbReference>
<dbReference type="InterPro" id="IPR003610">
    <property type="entry name" value="CBM5/12"/>
</dbReference>
<reference evidence="10" key="1">
    <citation type="submission" date="2021-03" db="EMBL/GenBank/DDBJ databases">
        <title>Plesiomonas shigelloides zfcc0051, isolated from zebrafish feces.</title>
        <authorList>
            <person name="Vanderhoek Z."/>
            <person name="Gaulke C."/>
        </authorList>
    </citation>
    <scope>NUCLEOTIDE SEQUENCE</scope>
    <source>
        <strain evidence="10">Zfcc0051</strain>
    </source>
</reference>
<dbReference type="InterPro" id="IPR009470">
    <property type="entry name" value="Chi_C"/>
</dbReference>
<keyword evidence="5 7" id="KW-0326">Glycosidase</keyword>
<dbReference type="InterPro" id="IPR029070">
    <property type="entry name" value="Chitinase_insertion_sf"/>
</dbReference>
<organism evidence="10 11">
    <name type="scientific">Plesiomonas shigelloides</name>
    <name type="common">Aeromonas shigelloides</name>
    <dbReference type="NCBI Taxonomy" id="703"/>
    <lineage>
        <taxon>Bacteria</taxon>
        <taxon>Pseudomonadati</taxon>
        <taxon>Pseudomonadota</taxon>
        <taxon>Gammaproteobacteria</taxon>
        <taxon>Enterobacterales</taxon>
        <taxon>Enterobacteriaceae</taxon>
        <taxon>Plesiomonas</taxon>
    </lineage>
</organism>
<dbReference type="Gene3D" id="2.60.40.10">
    <property type="entry name" value="Immunoglobulins"/>
    <property type="match status" value="2"/>
</dbReference>
<dbReference type="Pfam" id="PF00704">
    <property type="entry name" value="Glyco_hydro_18"/>
    <property type="match status" value="1"/>
</dbReference>
<dbReference type="Pfam" id="PF06483">
    <property type="entry name" value="ChiC"/>
    <property type="match status" value="1"/>
</dbReference>
<feature type="chain" id="PRO_5034233046" evidence="8">
    <location>
        <begin position="29"/>
        <end position="1040"/>
    </location>
</feature>
<dbReference type="GO" id="GO:0005576">
    <property type="term" value="C:extracellular region"/>
    <property type="evidence" value="ECO:0007669"/>
    <property type="project" value="InterPro"/>
</dbReference>
<name>A0A8I1WAI3_PLESH</name>
<keyword evidence="6" id="KW-0624">Polysaccharide degradation</keyword>
<dbReference type="PROSITE" id="PS01095">
    <property type="entry name" value="GH18_1"/>
    <property type="match status" value="1"/>
</dbReference>
<feature type="domain" description="GH18" evidence="9">
    <location>
        <begin position="319"/>
        <end position="808"/>
    </location>
</feature>
<dbReference type="GO" id="GO:0008061">
    <property type="term" value="F:chitin binding"/>
    <property type="evidence" value="ECO:0007669"/>
    <property type="project" value="InterPro"/>
</dbReference>
<dbReference type="GO" id="GO:0006032">
    <property type="term" value="P:chitin catabolic process"/>
    <property type="evidence" value="ECO:0007669"/>
    <property type="project" value="UniProtKB-KW"/>
</dbReference>
<gene>
    <name evidence="10" type="ORF">J2R62_11220</name>
</gene>
<evidence type="ECO:0000256" key="3">
    <source>
        <dbReference type="ARBA" id="ARBA00023024"/>
    </source>
</evidence>
<evidence type="ECO:0000313" key="10">
    <source>
        <dbReference type="EMBL" id="MBO1108784.1"/>
    </source>
</evidence>
<evidence type="ECO:0000313" key="11">
    <source>
        <dbReference type="Proteomes" id="UP000664658"/>
    </source>
</evidence>